<evidence type="ECO:0000256" key="2">
    <source>
        <dbReference type="ARBA" id="ARBA00022801"/>
    </source>
</evidence>
<dbReference type="GO" id="GO:0005975">
    <property type="term" value="P:carbohydrate metabolic process"/>
    <property type="evidence" value="ECO:0007669"/>
    <property type="project" value="InterPro"/>
</dbReference>
<proteinExistence type="inferred from homology"/>
<dbReference type="PANTHER" id="PTHR42715:SF10">
    <property type="entry name" value="BETA-GLUCOSIDASE"/>
    <property type="match status" value="1"/>
</dbReference>
<keyword evidence="4" id="KW-0326">Glycosidase</keyword>
<sequence length="813" mass="86595">MRDEDELDRLIDKLTPEAKVALLTGADTWRTAAEPAVELRPWVMSDGPAGVRGPSWDERHTAVLLPSATALAATWDEPLVERLGSLLALEARRKGVHVVLAPNLNLHRSPLGGRHFECFSEDPELTGRMGAALVRGIQAHQVAATAKHYVANDSETDRLSVDVRVDERTLREVYLAPFEAAVAAGVRFVMAGYNAVNGTTTTASSLLRSPLRTEWGFAGVVVSDWGAARSTGECARAGLDLVMPGPEGVWGEALVRALERGEVDRRLVDDKVRHLLRGADWLGALGPMPLPGRRPRPRPGAVRALVRRAAAAGTVLLANRNVLPLDAEGLTTVAVIGARAAHTRTQGGGSAGVFPEGEVGVLDGVRAWLRGRATVVHAPGPALAGPPPVLDGTWCTAPDSGAPGVLLRVLDADETVLHSEHRFCARQLEPPLPPGAHTVEIRARLGPRASGRWTLGIAGFGRMTLHLDGAELLAGDFPKDTDDPALIHVTPPIHRVSAELVAGTSPLLVARRELAPDTGRALVVSAAPPAPDTATALAAAARAAHAADAAIVVVGTTEDDECEGRDRTHLRLGSDQDALVRAVAAANPRTVVIVNSGGPVEMPWRREVGALLLSWFPGQEGGSALADVLFGRTEPGGRLPTTWPAVLQDAPVVDTRPREGRLAYTEGPHIGHRGWLRAGRTPAYWFGHGLGYTTWAYEEVTGPSSVRAGESFTVRVRVRNTGTRAGREVVQVYLARPGATVEYPERWFAGYAAVRARPGETVTASVDVPARALRYWDERTGRWRTEPGTCRVLAGPSAGDVPLAREVELTPAD</sequence>
<organism evidence="4 5">
    <name type="scientific">Streptomyces hundungensis</name>
    <dbReference type="NCBI Taxonomy" id="1077946"/>
    <lineage>
        <taxon>Bacteria</taxon>
        <taxon>Bacillati</taxon>
        <taxon>Actinomycetota</taxon>
        <taxon>Actinomycetes</taxon>
        <taxon>Kitasatosporales</taxon>
        <taxon>Streptomycetaceae</taxon>
        <taxon>Streptomyces</taxon>
    </lineage>
</organism>
<dbReference type="PANTHER" id="PTHR42715">
    <property type="entry name" value="BETA-GLUCOSIDASE"/>
    <property type="match status" value="1"/>
</dbReference>
<feature type="domain" description="Fibronectin type III-like" evidence="3">
    <location>
        <begin position="728"/>
        <end position="798"/>
    </location>
</feature>
<dbReference type="Gene3D" id="2.60.40.10">
    <property type="entry name" value="Immunoglobulins"/>
    <property type="match status" value="1"/>
</dbReference>
<dbReference type="Gene3D" id="3.40.50.1700">
    <property type="entry name" value="Glycoside hydrolase family 3 C-terminal domain"/>
    <property type="match status" value="1"/>
</dbReference>
<dbReference type="InterPro" id="IPR050288">
    <property type="entry name" value="Cellulose_deg_GH3"/>
</dbReference>
<dbReference type="SMART" id="SM01217">
    <property type="entry name" value="Fn3_like"/>
    <property type="match status" value="1"/>
</dbReference>
<evidence type="ECO:0000259" key="3">
    <source>
        <dbReference type="SMART" id="SM01217"/>
    </source>
</evidence>
<evidence type="ECO:0000256" key="1">
    <source>
        <dbReference type="ARBA" id="ARBA00005336"/>
    </source>
</evidence>
<keyword evidence="2 4" id="KW-0378">Hydrolase</keyword>
<evidence type="ECO:0000313" key="4">
    <source>
        <dbReference type="EMBL" id="AYG84789.1"/>
    </source>
</evidence>
<dbReference type="InterPro" id="IPR001764">
    <property type="entry name" value="Glyco_hydro_3_N"/>
</dbReference>
<dbReference type="EMBL" id="CP032698">
    <property type="protein sequence ID" value="AYG84789.1"/>
    <property type="molecule type" value="Genomic_DNA"/>
</dbReference>
<dbReference type="EC" id="3.2.1.21" evidence="4"/>
<dbReference type="SUPFAM" id="SSF52279">
    <property type="entry name" value="Beta-D-glucan exohydrolase, C-terminal domain"/>
    <property type="match status" value="1"/>
</dbReference>
<dbReference type="GO" id="GO:0008422">
    <property type="term" value="F:beta-glucosidase activity"/>
    <property type="evidence" value="ECO:0007669"/>
    <property type="project" value="UniProtKB-EC"/>
</dbReference>
<dbReference type="OrthoDB" id="9803863at2"/>
<dbReference type="Pfam" id="PF01915">
    <property type="entry name" value="Glyco_hydro_3_C"/>
    <property type="match status" value="1"/>
</dbReference>
<dbReference type="Gene3D" id="2.60.120.260">
    <property type="entry name" value="Galactose-binding domain-like"/>
    <property type="match status" value="1"/>
</dbReference>
<reference evidence="4 5" key="1">
    <citation type="submission" date="2018-10" db="EMBL/GenBank/DDBJ databases">
        <title>Relationship between Morphology and Antimicrobial Activity in Streptomyces.</title>
        <authorList>
            <person name="Kang H.J."/>
            <person name="Kim S.B."/>
        </authorList>
    </citation>
    <scope>NUCLEOTIDE SEQUENCE [LARGE SCALE GENOMIC DNA]</scope>
    <source>
        <strain evidence="4 5">BH38</strain>
    </source>
</reference>
<gene>
    <name evidence="4" type="primary">bglB_3</name>
    <name evidence="4" type="ORF">DWB77_07003</name>
</gene>
<dbReference type="KEGG" id="shun:DWB77_07003"/>
<keyword evidence="5" id="KW-1185">Reference proteome</keyword>
<dbReference type="InterPro" id="IPR036881">
    <property type="entry name" value="Glyco_hydro_3_C_sf"/>
</dbReference>
<dbReference type="PRINTS" id="PR00133">
    <property type="entry name" value="GLHYDRLASE3"/>
</dbReference>
<dbReference type="SUPFAM" id="SSF51445">
    <property type="entry name" value="(Trans)glycosidases"/>
    <property type="match status" value="1"/>
</dbReference>
<dbReference type="InterPro" id="IPR036962">
    <property type="entry name" value="Glyco_hydro_3_N_sf"/>
</dbReference>
<dbReference type="InterPro" id="IPR017853">
    <property type="entry name" value="GH"/>
</dbReference>
<protein>
    <submittedName>
        <fullName evidence="4">Thermostable beta-glucosidase B</fullName>
        <ecNumber evidence="4">3.2.1.21</ecNumber>
    </submittedName>
</protein>
<dbReference type="Proteomes" id="UP000271554">
    <property type="component" value="Chromosome"/>
</dbReference>
<dbReference type="RefSeq" id="WP_120726405.1">
    <property type="nucleotide sequence ID" value="NZ_CP032698.1"/>
</dbReference>
<dbReference type="InterPro" id="IPR013783">
    <property type="entry name" value="Ig-like_fold"/>
</dbReference>
<accession>A0A387HMN6</accession>
<dbReference type="Gene3D" id="3.20.20.300">
    <property type="entry name" value="Glycoside hydrolase, family 3, N-terminal domain"/>
    <property type="match status" value="1"/>
</dbReference>
<dbReference type="AlphaFoldDB" id="A0A387HMN6"/>
<dbReference type="InterPro" id="IPR002772">
    <property type="entry name" value="Glyco_hydro_3_C"/>
</dbReference>
<evidence type="ECO:0000313" key="5">
    <source>
        <dbReference type="Proteomes" id="UP000271554"/>
    </source>
</evidence>
<dbReference type="Pfam" id="PF00933">
    <property type="entry name" value="Glyco_hydro_3"/>
    <property type="match status" value="1"/>
</dbReference>
<comment type="similarity">
    <text evidence="1">Belongs to the glycosyl hydrolase 3 family.</text>
</comment>
<dbReference type="InterPro" id="IPR026891">
    <property type="entry name" value="Fn3-like"/>
</dbReference>
<dbReference type="Pfam" id="PF14310">
    <property type="entry name" value="Fn3-like"/>
    <property type="match status" value="1"/>
</dbReference>
<name>A0A387HMN6_9ACTN</name>